<name>A0A423JSB5_9PSED</name>
<accession>A0A423JSB5</accession>
<dbReference type="Gene3D" id="3.40.50.300">
    <property type="entry name" value="P-loop containing nucleotide triphosphate hydrolases"/>
    <property type="match status" value="1"/>
</dbReference>
<evidence type="ECO:0000313" key="1">
    <source>
        <dbReference type="EMBL" id="RON40579.1"/>
    </source>
</evidence>
<dbReference type="EMBL" id="MOBO01000006">
    <property type="protein sequence ID" value="RON40579.1"/>
    <property type="molecule type" value="Genomic_DNA"/>
</dbReference>
<organism evidence="1 2">
    <name type="scientific">Pseudomonas brassicacearum</name>
    <dbReference type="NCBI Taxonomy" id="930166"/>
    <lineage>
        <taxon>Bacteria</taxon>
        <taxon>Pseudomonadati</taxon>
        <taxon>Pseudomonadota</taxon>
        <taxon>Gammaproteobacteria</taxon>
        <taxon>Pseudomonadales</taxon>
        <taxon>Pseudomonadaceae</taxon>
        <taxon>Pseudomonas</taxon>
    </lineage>
</organism>
<keyword evidence="1" id="KW-0808">Transferase</keyword>
<dbReference type="GO" id="GO:0016301">
    <property type="term" value="F:kinase activity"/>
    <property type="evidence" value="ECO:0007669"/>
    <property type="project" value="UniProtKB-KW"/>
</dbReference>
<reference evidence="1 2" key="1">
    <citation type="submission" date="2016-10" db="EMBL/GenBank/DDBJ databases">
        <title>Comparative genome analysis of multiple Pseudomonas spp. focuses on biocontrol and plant growth promoting traits.</title>
        <authorList>
            <person name="Tao X.-Y."/>
            <person name="Taylor C.G."/>
        </authorList>
    </citation>
    <scope>NUCLEOTIDE SEQUENCE [LARGE SCALE GENOMIC DNA]</scope>
    <source>
        <strain evidence="1 2">38D4</strain>
    </source>
</reference>
<comment type="caution">
    <text evidence="1">The sequence shown here is derived from an EMBL/GenBank/DDBJ whole genome shotgun (WGS) entry which is preliminary data.</text>
</comment>
<gene>
    <name evidence="1" type="ORF">BK664_08440</name>
</gene>
<sequence>MNLTRPLIIGNSGSGKSWLAERLAKHLQVPWVDLDTIHWLSDEHSIPRPRAEALGMARGLASKERWVIEGVYGGIVTELLPRATALIWLCVEDEECVANIRQREAQRDKNDELLIALLDWAGSYRMREDSSGFSAHQQLFEGFSGSKLKLRDRPEITTFANTVIQAN</sequence>
<dbReference type="InterPro" id="IPR052922">
    <property type="entry name" value="Cytidylate_Kinase-2"/>
</dbReference>
<dbReference type="AlphaFoldDB" id="A0A423JSB5"/>
<proteinExistence type="predicted"/>
<dbReference type="Proteomes" id="UP000286351">
    <property type="component" value="Unassembled WGS sequence"/>
</dbReference>
<keyword evidence="1" id="KW-0418">Kinase</keyword>
<dbReference type="InterPro" id="IPR027417">
    <property type="entry name" value="P-loop_NTPase"/>
</dbReference>
<dbReference type="PANTHER" id="PTHR37816:SF2">
    <property type="entry name" value="DNA TOPOLOGY MODULATION PROTEIN FLAR-RELATED PROTEIN"/>
    <property type="match status" value="1"/>
</dbReference>
<dbReference type="SUPFAM" id="SSF52540">
    <property type="entry name" value="P-loop containing nucleoside triphosphate hydrolases"/>
    <property type="match status" value="1"/>
</dbReference>
<protein>
    <submittedName>
        <fullName evidence="1">Adenylate kinase</fullName>
    </submittedName>
</protein>
<dbReference type="RefSeq" id="WP_123365381.1">
    <property type="nucleotide sequence ID" value="NZ_MOBO01000006.1"/>
</dbReference>
<dbReference type="PANTHER" id="PTHR37816">
    <property type="entry name" value="YALI0E33011P"/>
    <property type="match status" value="1"/>
</dbReference>
<evidence type="ECO:0000313" key="2">
    <source>
        <dbReference type="Proteomes" id="UP000286351"/>
    </source>
</evidence>